<name>A0A2P5DT50_PARAD</name>
<reference evidence="2" key="1">
    <citation type="submission" date="2016-06" db="EMBL/GenBank/DDBJ databases">
        <title>Parallel loss of symbiosis genes in relatives of nitrogen-fixing non-legume Parasponia.</title>
        <authorList>
            <person name="Van Velzen R."/>
            <person name="Holmer R."/>
            <person name="Bu F."/>
            <person name="Rutten L."/>
            <person name="Van Zeijl A."/>
            <person name="Liu W."/>
            <person name="Santuari L."/>
            <person name="Cao Q."/>
            <person name="Sharma T."/>
            <person name="Shen D."/>
            <person name="Roswanjaya Y."/>
            <person name="Wardhani T."/>
            <person name="Kalhor M.S."/>
            <person name="Jansen J."/>
            <person name="Van den Hoogen J."/>
            <person name="Gungor B."/>
            <person name="Hartog M."/>
            <person name="Hontelez J."/>
            <person name="Verver J."/>
            <person name="Yang W.-C."/>
            <person name="Schijlen E."/>
            <person name="Repin R."/>
            <person name="Schilthuizen M."/>
            <person name="Schranz E."/>
            <person name="Heidstra R."/>
            <person name="Miyata K."/>
            <person name="Fedorova E."/>
            <person name="Kohlen W."/>
            <person name="Bisseling T."/>
            <person name="Smit S."/>
            <person name="Geurts R."/>
        </authorList>
    </citation>
    <scope>NUCLEOTIDE SEQUENCE [LARGE SCALE GENOMIC DNA]</scope>
    <source>
        <strain evidence="2">cv. WU1-14</strain>
    </source>
</reference>
<sequence>MCSTLLQTTCLVSSSQYDSILWCWLMVDTKPNLNGDWNANSLRVKRHHLFICPGSMNLTTSRILGSTCHPYMRMI</sequence>
<accession>A0A2P5DT50</accession>
<dbReference type="AlphaFoldDB" id="A0A2P5DT50"/>
<proteinExistence type="predicted"/>
<dbReference type="OrthoDB" id="10443693at2759"/>
<evidence type="ECO:0000313" key="1">
    <source>
        <dbReference type="EMBL" id="PON76449.1"/>
    </source>
</evidence>
<gene>
    <name evidence="1" type="ORF">PanWU01x14_035030</name>
</gene>
<keyword evidence="2" id="KW-1185">Reference proteome</keyword>
<comment type="caution">
    <text evidence="1">The sequence shown here is derived from an EMBL/GenBank/DDBJ whole genome shotgun (WGS) entry which is preliminary data.</text>
</comment>
<dbReference type="Proteomes" id="UP000237105">
    <property type="component" value="Unassembled WGS sequence"/>
</dbReference>
<dbReference type="EMBL" id="JXTB01000018">
    <property type="protein sequence ID" value="PON76449.1"/>
    <property type="molecule type" value="Genomic_DNA"/>
</dbReference>
<protein>
    <submittedName>
        <fullName evidence="1">Uncharacterized protein</fullName>
    </submittedName>
</protein>
<organism evidence="1 2">
    <name type="scientific">Parasponia andersonii</name>
    <name type="common">Sponia andersonii</name>
    <dbReference type="NCBI Taxonomy" id="3476"/>
    <lineage>
        <taxon>Eukaryota</taxon>
        <taxon>Viridiplantae</taxon>
        <taxon>Streptophyta</taxon>
        <taxon>Embryophyta</taxon>
        <taxon>Tracheophyta</taxon>
        <taxon>Spermatophyta</taxon>
        <taxon>Magnoliopsida</taxon>
        <taxon>eudicotyledons</taxon>
        <taxon>Gunneridae</taxon>
        <taxon>Pentapetalae</taxon>
        <taxon>rosids</taxon>
        <taxon>fabids</taxon>
        <taxon>Rosales</taxon>
        <taxon>Cannabaceae</taxon>
        <taxon>Parasponia</taxon>
    </lineage>
</organism>
<evidence type="ECO:0000313" key="2">
    <source>
        <dbReference type="Proteomes" id="UP000237105"/>
    </source>
</evidence>